<accession>W7MW29</accession>
<organism evidence="1 2">
    <name type="scientific">Gibberella moniliformis (strain M3125 / FGSC 7600)</name>
    <name type="common">Maize ear and stalk rot fungus</name>
    <name type="synonym">Fusarium verticillioides</name>
    <dbReference type="NCBI Taxonomy" id="334819"/>
    <lineage>
        <taxon>Eukaryota</taxon>
        <taxon>Fungi</taxon>
        <taxon>Dikarya</taxon>
        <taxon>Ascomycota</taxon>
        <taxon>Pezizomycotina</taxon>
        <taxon>Sordariomycetes</taxon>
        <taxon>Hypocreomycetidae</taxon>
        <taxon>Hypocreales</taxon>
        <taxon>Nectriaceae</taxon>
        <taxon>Fusarium</taxon>
        <taxon>Fusarium fujikuroi species complex</taxon>
    </lineage>
</organism>
<name>W7MW29_GIBM7</name>
<dbReference type="EMBL" id="CM000585">
    <property type="protein sequence ID" value="EWG55476.1"/>
    <property type="molecule type" value="Genomic_DNA"/>
</dbReference>
<gene>
    <name evidence="1" type="ORF">FVEG_13469</name>
</gene>
<dbReference type="AlphaFoldDB" id="W7MW29"/>
<proteinExistence type="predicted"/>
<dbReference type="Proteomes" id="UP000009096">
    <property type="component" value="Chromosome 8"/>
</dbReference>
<dbReference type="KEGG" id="fvr:FVEG_13469"/>
<protein>
    <submittedName>
        <fullName evidence="1">Uncharacterized protein</fullName>
    </submittedName>
</protein>
<evidence type="ECO:0000313" key="2">
    <source>
        <dbReference type="Proteomes" id="UP000009096"/>
    </source>
</evidence>
<sequence>MVGHGYPAKHLRRGIVDHVQKEHYINLGQISKHCQNALGQDRHLRNEISTARDLKQVTSELLETAEVRTIPIECLREAMMPRDGAPRAQEIYDVYSIIEVYGTFRCLRRAKEYNRFHTGS</sequence>
<keyword evidence="2" id="KW-1185">Reference proteome</keyword>
<evidence type="ECO:0000313" key="1">
    <source>
        <dbReference type="EMBL" id="EWG55476.1"/>
    </source>
</evidence>
<dbReference type="HOGENOM" id="CLU_2049884_0_0_1"/>
<dbReference type="RefSeq" id="XP_018761667.1">
    <property type="nucleotide sequence ID" value="XM_018902839.1"/>
</dbReference>
<dbReference type="GeneID" id="30070818"/>
<dbReference type="VEuPathDB" id="FungiDB:FVEG_13469"/>
<reference evidence="1 2" key="1">
    <citation type="journal article" date="2010" name="Nature">
        <title>Comparative genomics reveals mobile pathogenicity chromosomes in Fusarium.</title>
        <authorList>
            <person name="Ma L.J."/>
            <person name="van der Does H.C."/>
            <person name="Borkovich K.A."/>
            <person name="Coleman J.J."/>
            <person name="Daboussi M.J."/>
            <person name="Di Pietro A."/>
            <person name="Dufresne M."/>
            <person name="Freitag M."/>
            <person name="Grabherr M."/>
            <person name="Henrissat B."/>
            <person name="Houterman P.M."/>
            <person name="Kang S."/>
            <person name="Shim W.B."/>
            <person name="Woloshuk C."/>
            <person name="Xie X."/>
            <person name="Xu J.R."/>
            <person name="Antoniw J."/>
            <person name="Baker S.E."/>
            <person name="Bluhm B.H."/>
            <person name="Breakspear A."/>
            <person name="Brown D.W."/>
            <person name="Butchko R.A."/>
            <person name="Chapman S."/>
            <person name="Coulson R."/>
            <person name="Coutinho P.M."/>
            <person name="Danchin E.G."/>
            <person name="Diener A."/>
            <person name="Gale L.R."/>
            <person name="Gardiner D.M."/>
            <person name="Goff S."/>
            <person name="Hammond-Kosack K.E."/>
            <person name="Hilburn K."/>
            <person name="Hua-Van A."/>
            <person name="Jonkers W."/>
            <person name="Kazan K."/>
            <person name="Kodira C.D."/>
            <person name="Koehrsen M."/>
            <person name="Kumar L."/>
            <person name="Lee Y.H."/>
            <person name="Li L."/>
            <person name="Manners J.M."/>
            <person name="Miranda-Saavedra D."/>
            <person name="Mukherjee M."/>
            <person name="Park G."/>
            <person name="Park J."/>
            <person name="Park S.Y."/>
            <person name="Proctor R.H."/>
            <person name="Regev A."/>
            <person name="Ruiz-Roldan M.C."/>
            <person name="Sain D."/>
            <person name="Sakthikumar S."/>
            <person name="Sykes S."/>
            <person name="Schwartz D.C."/>
            <person name="Turgeon B.G."/>
            <person name="Wapinski I."/>
            <person name="Yoder O."/>
            <person name="Young S."/>
            <person name="Zeng Q."/>
            <person name="Zhou S."/>
            <person name="Galagan J."/>
            <person name="Cuomo C.A."/>
            <person name="Kistler H.C."/>
            <person name="Rep M."/>
        </authorList>
    </citation>
    <scope>NUCLEOTIDE SEQUENCE [LARGE SCALE GENOMIC DNA]</scope>
    <source>
        <strain evidence="2">M3125 / FGSC 7600</strain>
    </source>
</reference>
<dbReference type="EMBL" id="DS022264">
    <property type="protein sequence ID" value="EWG55476.1"/>
    <property type="molecule type" value="Genomic_DNA"/>
</dbReference>